<dbReference type="AlphaFoldDB" id="A0AAI8C8F8"/>
<sequence>MVQSQYSSRIIKLLLILLIIALVLFTLFYFMADDAQSGHIGFKSHYGFVGGVTLGLVLFVFSFSLTMTMVKDITIQENDILVRNLIGSKKKFYKPNTVCVLAHTKRVFLGTTEYIVLQEGEKSTKIFEFSYKNFEEIKQHLNIDVEGKRRE</sequence>
<dbReference type="KEGG" id="mod:AS202_17680"/>
<accession>A0AAI8C8F8</accession>
<organism evidence="2 3">
    <name type="scientific">Myroides odoratimimus</name>
    <dbReference type="NCBI Taxonomy" id="76832"/>
    <lineage>
        <taxon>Bacteria</taxon>
        <taxon>Pseudomonadati</taxon>
        <taxon>Bacteroidota</taxon>
        <taxon>Flavobacteriia</taxon>
        <taxon>Flavobacteriales</taxon>
        <taxon>Flavobacteriaceae</taxon>
        <taxon>Myroides</taxon>
    </lineage>
</organism>
<feature type="transmembrane region" description="Helical" evidence="1">
    <location>
        <begin position="44"/>
        <end position="65"/>
    </location>
</feature>
<name>A0AAI8C8F8_9FLAO</name>
<evidence type="ECO:0000256" key="1">
    <source>
        <dbReference type="SAM" id="Phobius"/>
    </source>
</evidence>
<keyword evidence="1" id="KW-1133">Transmembrane helix</keyword>
<dbReference type="EMBL" id="CP013690">
    <property type="protein sequence ID" value="ALU27866.1"/>
    <property type="molecule type" value="Genomic_DNA"/>
</dbReference>
<protein>
    <submittedName>
        <fullName evidence="2">Uncharacterized protein</fullName>
    </submittedName>
</protein>
<proteinExistence type="predicted"/>
<feature type="transmembrane region" description="Helical" evidence="1">
    <location>
        <begin position="12"/>
        <end position="32"/>
    </location>
</feature>
<keyword evidence="1" id="KW-0472">Membrane</keyword>
<evidence type="ECO:0000313" key="3">
    <source>
        <dbReference type="Proteomes" id="UP000069030"/>
    </source>
</evidence>
<reference evidence="2 3" key="1">
    <citation type="journal article" date="2016" name="J. Zhejiang Univ. Sci. B">
        <title>Antibiotic resistance mechanisms of Myroides sp.</title>
        <authorList>
            <person name="Hu S."/>
            <person name="Yuan S."/>
            <person name="Qu H."/>
            <person name="Jiang T."/>
            <person name="Zhou Y."/>
            <person name="Wang M."/>
            <person name="Ming D."/>
        </authorList>
    </citation>
    <scope>NUCLEOTIDE SEQUENCE [LARGE SCALE GENOMIC DNA]</scope>
    <source>
        <strain evidence="2 3">PR63039</strain>
    </source>
</reference>
<dbReference type="RefSeq" id="WP_006258264.1">
    <property type="nucleotide sequence ID" value="NZ_CP013690.1"/>
</dbReference>
<gene>
    <name evidence="2" type="ORF">AS202_17680</name>
</gene>
<keyword evidence="1" id="KW-0812">Transmembrane</keyword>
<dbReference type="Proteomes" id="UP000069030">
    <property type="component" value="Chromosome"/>
</dbReference>
<evidence type="ECO:0000313" key="2">
    <source>
        <dbReference type="EMBL" id="ALU27866.1"/>
    </source>
</evidence>